<comment type="similarity">
    <text evidence="2">Belongs to the type IA topoisomerase family.</text>
</comment>
<dbReference type="InterPro" id="IPR013824">
    <property type="entry name" value="Topo_IA_cen_sub1"/>
</dbReference>
<keyword evidence="5" id="KW-1185">Reference proteome</keyword>
<feature type="domain" description="Topo IA-type catalytic" evidence="3">
    <location>
        <begin position="1"/>
        <end position="170"/>
    </location>
</feature>
<reference evidence="4" key="1">
    <citation type="submission" date="2022-07" db="EMBL/GenBank/DDBJ databases">
        <title>Phylogenomic reconstructions and comparative analyses of Kickxellomycotina fungi.</title>
        <authorList>
            <person name="Reynolds N.K."/>
            <person name="Stajich J.E."/>
            <person name="Barry K."/>
            <person name="Grigoriev I.V."/>
            <person name="Crous P."/>
            <person name="Smith M.E."/>
        </authorList>
    </citation>
    <scope>NUCLEOTIDE SEQUENCE</scope>
    <source>
        <strain evidence="4">RSA 567</strain>
    </source>
</reference>
<dbReference type="OrthoDB" id="430051at2759"/>
<dbReference type="Gene3D" id="1.10.460.10">
    <property type="entry name" value="Topoisomerase I, domain 2"/>
    <property type="match status" value="1"/>
</dbReference>
<sequence>PCQFPTLGFVVEQYLKVERFVPEPFWSIAVTHKKDDVTARFTWKRNRLFCRWSCIILYELCFSNPLACVTHVDSRPTSKWKPVPLTTVEMLKMAGRFLKMPSDVTMAVAEGLYNKGFISYPRTETDQFSANFALRPILEKLAPHSTLGSYAQRLLHGEFKTPRKGKNNDN</sequence>
<evidence type="ECO:0000259" key="3">
    <source>
        <dbReference type="PROSITE" id="PS52039"/>
    </source>
</evidence>
<dbReference type="Gene3D" id="2.70.20.10">
    <property type="entry name" value="Topoisomerase I, domain 3"/>
    <property type="match status" value="1"/>
</dbReference>
<dbReference type="Gene3D" id="1.10.290.10">
    <property type="entry name" value="Topoisomerase I, domain 4"/>
    <property type="match status" value="1"/>
</dbReference>
<dbReference type="InterPro" id="IPR023405">
    <property type="entry name" value="Topo_IA_core_domain"/>
</dbReference>
<dbReference type="PROSITE" id="PS52039">
    <property type="entry name" value="TOPO_IA_2"/>
    <property type="match status" value="1"/>
</dbReference>
<dbReference type="GO" id="GO:0006265">
    <property type="term" value="P:DNA topological change"/>
    <property type="evidence" value="ECO:0007669"/>
    <property type="project" value="InterPro"/>
</dbReference>
<evidence type="ECO:0000313" key="5">
    <source>
        <dbReference type="Proteomes" id="UP001151582"/>
    </source>
</evidence>
<dbReference type="SUPFAM" id="SSF56712">
    <property type="entry name" value="Prokaryotic type I DNA topoisomerase"/>
    <property type="match status" value="1"/>
</dbReference>
<proteinExistence type="inferred from homology"/>
<feature type="non-terminal residue" evidence="4">
    <location>
        <position position="170"/>
    </location>
</feature>
<comment type="caution">
    <text evidence="4">The sequence shown here is derived from an EMBL/GenBank/DDBJ whole genome shotgun (WGS) entry which is preliminary data.</text>
</comment>
<feature type="non-terminal residue" evidence="4">
    <location>
        <position position="1"/>
    </location>
</feature>
<gene>
    <name evidence="4" type="primary">TOP3</name>
    <name evidence="4" type="ORF">H4R34_006315</name>
</gene>
<dbReference type="GO" id="GO:0003917">
    <property type="term" value="F:DNA topoisomerase type I (single strand cut, ATP-independent) activity"/>
    <property type="evidence" value="ECO:0007669"/>
    <property type="project" value="UniProtKB-EC"/>
</dbReference>
<dbReference type="GO" id="GO:0006281">
    <property type="term" value="P:DNA repair"/>
    <property type="evidence" value="ECO:0007669"/>
    <property type="project" value="TreeGrafter"/>
</dbReference>
<dbReference type="EC" id="5.6.2.1" evidence="2"/>
<dbReference type="GO" id="GO:0003677">
    <property type="term" value="F:DNA binding"/>
    <property type="evidence" value="ECO:0007669"/>
    <property type="project" value="UniProtKB-KW"/>
</dbReference>
<dbReference type="Pfam" id="PF01131">
    <property type="entry name" value="Topoisom_bac"/>
    <property type="match status" value="1"/>
</dbReference>
<keyword evidence="2" id="KW-0799">Topoisomerase</keyword>
<dbReference type="PANTHER" id="PTHR11390:SF21">
    <property type="entry name" value="DNA TOPOISOMERASE 3-ALPHA"/>
    <property type="match status" value="1"/>
</dbReference>
<dbReference type="InterPro" id="IPR013497">
    <property type="entry name" value="Topo_IA_cen"/>
</dbReference>
<evidence type="ECO:0000256" key="1">
    <source>
        <dbReference type="ARBA" id="ARBA00023235"/>
    </source>
</evidence>
<name>A0A9W8AXV5_9FUNG</name>
<protein>
    <recommendedName>
        <fullName evidence="2">DNA topoisomerase</fullName>
        <ecNumber evidence="2">5.6.2.1</ecNumber>
    </recommendedName>
</protein>
<keyword evidence="2" id="KW-0238">DNA-binding</keyword>
<dbReference type="InterPro" id="IPR013825">
    <property type="entry name" value="Topo_IA_cen_sub2"/>
</dbReference>
<dbReference type="PANTHER" id="PTHR11390">
    <property type="entry name" value="PROKARYOTIC DNA TOPOISOMERASE"/>
    <property type="match status" value="1"/>
</dbReference>
<evidence type="ECO:0000256" key="2">
    <source>
        <dbReference type="RuleBase" id="RU362092"/>
    </source>
</evidence>
<dbReference type="GO" id="GO:0005634">
    <property type="term" value="C:nucleus"/>
    <property type="evidence" value="ECO:0007669"/>
    <property type="project" value="TreeGrafter"/>
</dbReference>
<evidence type="ECO:0000313" key="4">
    <source>
        <dbReference type="EMBL" id="KAJ1968118.1"/>
    </source>
</evidence>
<dbReference type="InterPro" id="IPR013826">
    <property type="entry name" value="Topo_IA_cen_sub3"/>
</dbReference>
<dbReference type="InterPro" id="IPR000380">
    <property type="entry name" value="Topo_IA"/>
</dbReference>
<dbReference type="AlphaFoldDB" id="A0A9W8AXV5"/>
<dbReference type="Proteomes" id="UP001151582">
    <property type="component" value="Unassembled WGS sequence"/>
</dbReference>
<comment type="function">
    <text evidence="2">Introduces a single-strand break via transesterification at a target site in duplex DNA. Releases the supercoiling and torsional tension of DNA introduced during the DNA replication and transcription by transiently cleaving and rejoining one strand of the DNA duplex. The scissile phosphodiester is attacked by the catalytic tyrosine of the enzyme, resulting in the formation of a DNA-(5'-phosphotyrosyl)-enzyme intermediate and the expulsion of a 3'-OH DNA strand.</text>
</comment>
<dbReference type="GO" id="GO:0031422">
    <property type="term" value="C:RecQ family helicase-topoisomerase III complex"/>
    <property type="evidence" value="ECO:0007669"/>
    <property type="project" value="TreeGrafter"/>
</dbReference>
<accession>A0A9W8AXV5</accession>
<dbReference type="EMBL" id="JANBQB010002194">
    <property type="protein sequence ID" value="KAJ1968118.1"/>
    <property type="molecule type" value="Genomic_DNA"/>
</dbReference>
<organism evidence="4 5">
    <name type="scientific">Dimargaris verticillata</name>
    <dbReference type="NCBI Taxonomy" id="2761393"/>
    <lineage>
        <taxon>Eukaryota</taxon>
        <taxon>Fungi</taxon>
        <taxon>Fungi incertae sedis</taxon>
        <taxon>Zoopagomycota</taxon>
        <taxon>Kickxellomycotina</taxon>
        <taxon>Dimargaritomycetes</taxon>
        <taxon>Dimargaritales</taxon>
        <taxon>Dimargaritaceae</taxon>
        <taxon>Dimargaris</taxon>
    </lineage>
</organism>
<comment type="catalytic activity">
    <reaction evidence="2">
        <text>ATP-independent breakage of single-stranded DNA, followed by passage and rejoining.</text>
        <dbReference type="EC" id="5.6.2.1"/>
    </reaction>
</comment>
<keyword evidence="1 2" id="KW-0413">Isomerase</keyword>
<dbReference type="GO" id="GO:0006310">
    <property type="term" value="P:DNA recombination"/>
    <property type="evidence" value="ECO:0007669"/>
    <property type="project" value="TreeGrafter"/>
</dbReference>